<dbReference type="EMBL" id="JAJJMO010000001">
    <property type="protein sequence ID" value="MCC9071210.1"/>
    <property type="molecule type" value="Genomic_DNA"/>
</dbReference>
<reference evidence="1" key="1">
    <citation type="submission" date="2021-11" db="EMBL/GenBank/DDBJ databases">
        <title>Description of novel Flavobacterium species.</title>
        <authorList>
            <person name="Saticioglu I.B."/>
            <person name="Ay H."/>
            <person name="Altun S."/>
            <person name="Duman M."/>
        </authorList>
    </citation>
    <scope>NUCLEOTIDE SEQUENCE</scope>
    <source>
        <strain evidence="1">F-65</strain>
    </source>
</reference>
<proteinExistence type="predicted"/>
<evidence type="ECO:0000313" key="1">
    <source>
        <dbReference type="EMBL" id="MCC9071210.1"/>
    </source>
</evidence>
<comment type="caution">
    <text evidence="1">The sequence shown here is derived from an EMBL/GenBank/DDBJ whole genome shotgun (WGS) entry which is preliminary data.</text>
</comment>
<sequence>MQETVLHNQSLIDFTLHHCGTIESLVAMAIANDSSITQDLQPKKILEIPVDIRKDSDIVGFYTNKKHVPAFNYAGPISANDEGIGEMIIEETFIVR</sequence>
<dbReference type="Proteomes" id="UP001430919">
    <property type="component" value="Unassembled WGS sequence"/>
</dbReference>
<organism evidence="1 2">
    <name type="scientific">Flavobacterium pisciphilum</name>
    <dbReference type="NCBI Taxonomy" id="2893755"/>
    <lineage>
        <taxon>Bacteria</taxon>
        <taxon>Pseudomonadati</taxon>
        <taxon>Bacteroidota</taxon>
        <taxon>Flavobacteriia</taxon>
        <taxon>Flavobacteriales</taxon>
        <taxon>Flavobacteriaceae</taxon>
        <taxon>Flavobacterium</taxon>
    </lineage>
</organism>
<dbReference type="RefSeq" id="WP_229987836.1">
    <property type="nucleotide sequence ID" value="NZ_JAJJMO010000001.1"/>
</dbReference>
<keyword evidence="2" id="KW-1185">Reference proteome</keyword>
<evidence type="ECO:0000313" key="2">
    <source>
        <dbReference type="Proteomes" id="UP001430919"/>
    </source>
</evidence>
<gene>
    <name evidence="1" type="ORF">LNQ49_06335</name>
</gene>
<protein>
    <submittedName>
        <fullName evidence="1">Uncharacterized protein</fullName>
    </submittedName>
</protein>
<accession>A0ABS8MR23</accession>
<name>A0ABS8MR23_9FLAO</name>